<evidence type="ECO:0000313" key="3">
    <source>
        <dbReference type="EMBL" id="KYF71174.1"/>
    </source>
</evidence>
<dbReference type="InterPro" id="IPR005107">
    <property type="entry name" value="CO_DH_flav_C"/>
</dbReference>
<proteinExistence type="predicted"/>
<dbReference type="Pfam" id="PF03450">
    <property type="entry name" value="CO_deh_flav_C"/>
    <property type="match status" value="1"/>
</dbReference>
<gene>
    <name evidence="3" type="ORF">BE17_22880</name>
</gene>
<dbReference type="Gene3D" id="3.30.43.10">
    <property type="entry name" value="Uridine Diphospho-n-acetylenolpyruvylglucosamine Reductase, domain 2"/>
    <property type="match status" value="1"/>
</dbReference>
<dbReference type="InterPro" id="IPR016166">
    <property type="entry name" value="FAD-bd_PCMH"/>
</dbReference>
<keyword evidence="1" id="KW-0274">FAD</keyword>
<dbReference type="GO" id="GO:0071949">
    <property type="term" value="F:FAD binding"/>
    <property type="evidence" value="ECO:0007669"/>
    <property type="project" value="InterPro"/>
</dbReference>
<keyword evidence="1" id="KW-0285">Flavoprotein</keyword>
<dbReference type="InterPro" id="IPR002346">
    <property type="entry name" value="Mopterin_DH_FAD-bd"/>
</dbReference>
<dbReference type="Pfam" id="PF00941">
    <property type="entry name" value="FAD_binding_5"/>
    <property type="match status" value="1"/>
</dbReference>
<comment type="caution">
    <text evidence="3">The sequence shown here is derived from an EMBL/GenBank/DDBJ whole genome shotgun (WGS) entry which is preliminary data.</text>
</comment>
<dbReference type="SMART" id="SM01092">
    <property type="entry name" value="CO_deh_flav_C"/>
    <property type="match status" value="1"/>
</dbReference>
<evidence type="ECO:0000313" key="4">
    <source>
        <dbReference type="Proteomes" id="UP000075635"/>
    </source>
</evidence>
<dbReference type="InterPro" id="IPR016167">
    <property type="entry name" value="FAD-bd_PCMH_sub1"/>
</dbReference>
<dbReference type="InterPro" id="IPR051312">
    <property type="entry name" value="Diverse_Substr_Oxidored"/>
</dbReference>
<protein>
    <recommendedName>
        <fullName evidence="2">FAD-binding PCMH-type domain-containing protein</fullName>
    </recommendedName>
</protein>
<dbReference type="InterPro" id="IPR016169">
    <property type="entry name" value="FAD-bd_PCMH_sub2"/>
</dbReference>
<evidence type="ECO:0000256" key="1">
    <source>
        <dbReference type="ARBA" id="ARBA00022827"/>
    </source>
</evidence>
<dbReference type="PANTHER" id="PTHR42659">
    <property type="entry name" value="XANTHINE DEHYDROGENASE SUBUNIT C-RELATED"/>
    <property type="match status" value="1"/>
</dbReference>
<reference evidence="3 4" key="1">
    <citation type="submission" date="2014-02" db="EMBL/GenBank/DDBJ databases">
        <title>The small core and large imbalanced accessory genome model reveals a collaborative survival strategy of Sorangium cellulosum strains in nature.</title>
        <authorList>
            <person name="Han K."/>
            <person name="Peng R."/>
            <person name="Blom J."/>
            <person name="Li Y.-Z."/>
        </authorList>
    </citation>
    <scope>NUCLEOTIDE SEQUENCE [LARGE SCALE GENOMIC DNA]</scope>
    <source>
        <strain evidence="3 4">So0011-07</strain>
    </source>
</reference>
<dbReference type="PROSITE" id="PS51387">
    <property type="entry name" value="FAD_PCMH"/>
    <property type="match status" value="1"/>
</dbReference>
<dbReference type="InterPro" id="IPR036318">
    <property type="entry name" value="FAD-bd_PCMH-like_sf"/>
</dbReference>
<dbReference type="Gene3D" id="3.30.465.10">
    <property type="match status" value="2"/>
</dbReference>
<dbReference type="SUPFAM" id="SSF56176">
    <property type="entry name" value="FAD-binding/transporter-associated domain-like"/>
    <property type="match status" value="1"/>
</dbReference>
<dbReference type="Gene3D" id="3.30.390.50">
    <property type="entry name" value="CO dehydrogenase flavoprotein, C-terminal domain"/>
    <property type="match status" value="1"/>
</dbReference>
<dbReference type="SUPFAM" id="SSF55447">
    <property type="entry name" value="CO dehydrogenase flavoprotein C-terminal domain-like"/>
    <property type="match status" value="1"/>
</dbReference>
<dbReference type="EMBL" id="JEMB01003541">
    <property type="protein sequence ID" value="KYF71174.1"/>
    <property type="molecule type" value="Genomic_DNA"/>
</dbReference>
<sequence>MKPFRYMEGESAEAATRAVTSAPGAVFFAGGTTLIDLMKIDVVSPDTLVDIRRLPLASIAEDGEGVHIGANVRNSQLAWHATIRERYPVLSEAILSGASTQLRNMATTAGNILQRTRCPYFRDVHAACNKREPGSGCDAIEGFNRSHAVLGTTEHCIATYPSDMSAALVLLDAVVRTRKPDGTTRSIPLEDLHLLPGDTPERETVLEHGELITHVDLPHLSFARRSHYLKVRDRASYEFALASAAVALDMDGETIRAARVALGGVATKPWRCPEAERVLAGRRATADSFHAAADAALAGAVPRRHNGFKIELAKRALVRALSELTARAA</sequence>
<dbReference type="AlphaFoldDB" id="A0A150QT80"/>
<evidence type="ECO:0000259" key="2">
    <source>
        <dbReference type="PROSITE" id="PS51387"/>
    </source>
</evidence>
<dbReference type="InterPro" id="IPR036683">
    <property type="entry name" value="CO_DH_flav_C_dom_sf"/>
</dbReference>
<organism evidence="3 4">
    <name type="scientific">Sorangium cellulosum</name>
    <name type="common">Polyangium cellulosum</name>
    <dbReference type="NCBI Taxonomy" id="56"/>
    <lineage>
        <taxon>Bacteria</taxon>
        <taxon>Pseudomonadati</taxon>
        <taxon>Myxococcota</taxon>
        <taxon>Polyangia</taxon>
        <taxon>Polyangiales</taxon>
        <taxon>Polyangiaceae</taxon>
        <taxon>Sorangium</taxon>
    </lineage>
</organism>
<dbReference type="Proteomes" id="UP000075635">
    <property type="component" value="Unassembled WGS sequence"/>
</dbReference>
<dbReference type="PANTHER" id="PTHR42659:SF1">
    <property type="entry name" value="OXIDOREDUCTASE"/>
    <property type="match status" value="1"/>
</dbReference>
<dbReference type="GO" id="GO:0016491">
    <property type="term" value="F:oxidoreductase activity"/>
    <property type="evidence" value="ECO:0007669"/>
    <property type="project" value="InterPro"/>
</dbReference>
<accession>A0A150QT80</accession>
<name>A0A150QT80_SORCE</name>
<feature type="domain" description="FAD-binding PCMH-type" evidence="2">
    <location>
        <begin position="1"/>
        <end position="222"/>
    </location>
</feature>